<organism evidence="1 2">
    <name type="scientific">Virgisporangium ochraceum</name>
    <dbReference type="NCBI Taxonomy" id="65505"/>
    <lineage>
        <taxon>Bacteria</taxon>
        <taxon>Bacillati</taxon>
        <taxon>Actinomycetota</taxon>
        <taxon>Actinomycetes</taxon>
        <taxon>Micromonosporales</taxon>
        <taxon>Micromonosporaceae</taxon>
        <taxon>Virgisporangium</taxon>
    </lineage>
</organism>
<name>A0A8J3ZYI5_9ACTN</name>
<comment type="caution">
    <text evidence="1">The sequence shown here is derived from an EMBL/GenBank/DDBJ whole genome shotgun (WGS) entry which is preliminary data.</text>
</comment>
<evidence type="ECO:0000313" key="1">
    <source>
        <dbReference type="EMBL" id="GIJ70583.1"/>
    </source>
</evidence>
<gene>
    <name evidence="1" type="ORF">Voc01_055000</name>
</gene>
<accession>A0A8J3ZYI5</accession>
<keyword evidence="2" id="KW-1185">Reference proteome</keyword>
<evidence type="ECO:0000313" key="2">
    <source>
        <dbReference type="Proteomes" id="UP000635606"/>
    </source>
</evidence>
<proteinExistence type="predicted"/>
<reference evidence="1" key="1">
    <citation type="submission" date="2021-01" db="EMBL/GenBank/DDBJ databases">
        <title>Whole genome shotgun sequence of Virgisporangium ochraceum NBRC 16418.</title>
        <authorList>
            <person name="Komaki H."/>
            <person name="Tamura T."/>
        </authorList>
    </citation>
    <scope>NUCLEOTIDE SEQUENCE</scope>
    <source>
        <strain evidence="1">NBRC 16418</strain>
    </source>
</reference>
<dbReference type="Proteomes" id="UP000635606">
    <property type="component" value="Unassembled WGS sequence"/>
</dbReference>
<protein>
    <submittedName>
        <fullName evidence="1">Uncharacterized protein</fullName>
    </submittedName>
</protein>
<dbReference type="EMBL" id="BOPH01000081">
    <property type="protein sequence ID" value="GIJ70583.1"/>
    <property type="molecule type" value="Genomic_DNA"/>
</dbReference>
<sequence>MKKLTRAVIKLVLPEATAKAAPISYRCVNGCGYDGVLIAGRTVDGKRPCC</sequence>
<dbReference type="AlphaFoldDB" id="A0A8J3ZYI5"/>
<dbReference type="RefSeq" id="WP_203930468.1">
    <property type="nucleotide sequence ID" value="NZ_BOPH01000081.1"/>
</dbReference>